<evidence type="ECO:0000313" key="22">
    <source>
        <dbReference type="Proteomes" id="UP001317779"/>
    </source>
</evidence>
<feature type="binding site" evidence="18">
    <location>
        <position position="82"/>
    </location>
    <ligand>
        <name>UDP-N-acetyl-alpha-D-glucosamine</name>
        <dbReference type="ChEBI" id="CHEBI:57705"/>
    </ligand>
</feature>
<feature type="binding site" evidence="18">
    <location>
        <position position="179"/>
    </location>
    <ligand>
        <name>UDP-N-acetyl-alpha-D-glucosamine</name>
        <dbReference type="ChEBI" id="CHEBI:57705"/>
    </ligand>
</feature>
<evidence type="ECO:0000256" key="16">
    <source>
        <dbReference type="ARBA" id="ARBA00048493"/>
    </source>
</evidence>
<evidence type="ECO:0000259" key="20">
    <source>
        <dbReference type="Pfam" id="PF12804"/>
    </source>
</evidence>
<evidence type="ECO:0000256" key="11">
    <source>
        <dbReference type="ARBA" id="ARBA00022984"/>
    </source>
</evidence>
<comment type="subcellular location">
    <subcellularLocation>
        <location evidence="1 18">Cytoplasm</location>
    </subcellularLocation>
</comment>
<evidence type="ECO:0000256" key="18">
    <source>
        <dbReference type="HAMAP-Rule" id="MF_01631"/>
    </source>
</evidence>
<evidence type="ECO:0000256" key="19">
    <source>
        <dbReference type="SAM" id="MobiDB-lite"/>
    </source>
</evidence>
<keyword evidence="7 18" id="KW-0479">Metal-binding</keyword>
<feature type="binding site" evidence="18">
    <location>
        <position position="149"/>
    </location>
    <ligand>
        <name>UDP-N-acetyl-alpha-D-glucosamine</name>
        <dbReference type="ChEBI" id="CHEBI:57705"/>
    </ligand>
</feature>
<evidence type="ECO:0000256" key="17">
    <source>
        <dbReference type="ARBA" id="ARBA00049628"/>
    </source>
</evidence>
<comment type="subunit">
    <text evidence="18">Homotrimer.</text>
</comment>
<dbReference type="Proteomes" id="UP001317779">
    <property type="component" value="Chromosome"/>
</dbReference>
<feature type="binding site" evidence="18">
    <location>
        <position position="389"/>
    </location>
    <ligand>
        <name>acetyl-CoA</name>
        <dbReference type="ChEBI" id="CHEBI:57288"/>
    </ligand>
</feature>
<comment type="catalytic activity">
    <reaction evidence="16 18">
        <text>N-acetyl-alpha-D-glucosamine 1-phosphate + UTP + H(+) = UDP-N-acetyl-alpha-D-glucosamine + diphosphate</text>
        <dbReference type="Rhea" id="RHEA:13509"/>
        <dbReference type="ChEBI" id="CHEBI:15378"/>
        <dbReference type="ChEBI" id="CHEBI:33019"/>
        <dbReference type="ChEBI" id="CHEBI:46398"/>
        <dbReference type="ChEBI" id="CHEBI:57705"/>
        <dbReference type="ChEBI" id="CHEBI:57776"/>
        <dbReference type="EC" id="2.7.7.23"/>
    </reaction>
</comment>
<feature type="binding site" evidence="18">
    <location>
        <position position="375"/>
    </location>
    <ligand>
        <name>UDP-N-acetyl-alpha-D-glucosamine</name>
        <dbReference type="ChEBI" id="CHEBI:57705"/>
    </ligand>
</feature>
<organism evidence="21 22">
    <name type="scientific">Microbacterium terricola</name>
    <dbReference type="NCBI Taxonomy" id="344163"/>
    <lineage>
        <taxon>Bacteria</taxon>
        <taxon>Bacillati</taxon>
        <taxon>Actinomycetota</taxon>
        <taxon>Actinomycetes</taxon>
        <taxon>Micrococcales</taxon>
        <taxon>Microbacteriaceae</taxon>
        <taxon>Microbacterium</taxon>
    </lineage>
</organism>
<dbReference type="EC" id="2.3.1.157" evidence="18"/>
<keyword evidence="5 18" id="KW-0808">Transferase</keyword>
<gene>
    <name evidence="18 21" type="primary">glmU</name>
    <name evidence="21" type="ORF">Microterr_17780</name>
</gene>
<keyword evidence="6 18" id="KW-0548">Nucleotidyltransferase</keyword>
<feature type="binding site" evidence="18">
    <location>
        <begin position="110"/>
        <end position="112"/>
    </location>
    <ligand>
        <name>UDP-N-acetyl-alpha-D-glucosamine</name>
        <dbReference type="ChEBI" id="CHEBI:57705"/>
    </ligand>
</feature>
<feature type="region of interest" description="N-acetyltransferase" evidence="18">
    <location>
        <begin position="261"/>
        <end position="490"/>
    </location>
</feature>
<comment type="cofactor">
    <cofactor evidence="18">
        <name>Mg(2+)</name>
        <dbReference type="ChEBI" id="CHEBI:18420"/>
    </cofactor>
    <text evidence="18">Binds 1 Mg(2+) ion per subunit.</text>
</comment>
<dbReference type="InterPro" id="IPR001451">
    <property type="entry name" value="Hexapep"/>
</dbReference>
<feature type="binding site" evidence="18">
    <location>
        <begin position="395"/>
        <end position="396"/>
    </location>
    <ligand>
        <name>acetyl-CoA</name>
        <dbReference type="ChEBI" id="CHEBI:57288"/>
    </ligand>
</feature>
<feature type="active site" description="Proton acceptor" evidence="18">
    <location>
        <position position="372"/>
    </location>
</feature>
<feature type="binding site" evidence="18">
    <location>
        <position position="414"/>
    </location>
    <ligand>
        <name>acetyl-CoA</name>
        <dbReference type="ChEBI" id="CHEBI:57288"/>
    </ligand>
</feature>
<comment type="catalytic activity">
    <reaction evidence="15 18">
        <text>alpha-D-glucosamine 1-phosphate + acetyl-CoA = N-acetyl-alpha-D-glucosamine 1-phosphate + CoA + H(+)</text>
        <dbReference type="Rhea" id="RHEA:13725"/>
        <dbReference type="ChEBI" id="CHEBI:15378"/>
        <dbReference type="ChEBI" id="CHEBI:57287"/>
        <dbReference type="ChEBI" id="CHEBI:57288"/>
        <dbReference type="ChEBI" id="CHEBI:57776"/>
        <dbReference type="ChEBI" id="CHEBI:58516"/>
        <dbReference type="EC" id="2.3.1.157"/>
    </reaction>
</comment>
<dbReference type="InterPro" id="IPR011004">
    <property type="entry name" value="Trimer_LpxA-like_sf"/>
</dbReference>
<evidence type="ECO:0000256" key="14">
    <source>
        <dbReference type="ARBA" id="ARBA00023316"/>
    </source>
</evidence>
<comment type="pathway">
    <text evidence="18">Bacterial outer membrane biogenesis; LPS lipid A biosynthesis.</text>
</comment>
<dbReference type="NCBIfam" id="NF010932">
    <property type="entry name" value="PRK14352.1"/>
    <property type="match status" value="1"/>
</dbReference>
<keyword evidence="8 18" id="KW-0677">Repeat</keyword>
<dbReference type="SUPFAM" id="SSF51161">
    <property type="entry name" value="Trimeric LpxA-like enzymes"/>
    <property type="match status" value="1"/>
</dbReference>
<evidence type="ECO:0000256" key="5">
    <source>
        <dbReference type="ARBA" id="ARBA00022679"/>
    </source>
</evidence>
<evidence type="ECO:0000256" key="1">
    <source>
        <dbReference type="ARBA" id="ARBA00004496"/>
    </source>
</evidence>
<feature type="binding site" evidence="18">
    <location>
        <position position="237"/>
    </location>
    <ligand>
        <name>Mg(2+)</name>
        <dbReference type="ChEBI" id="CHEBI:18420"/>
    </ligand>
</feature>
<feature type="binding site" evidence="18">
    <location>
        <position position="237"/>
    </location>
    <ligand>
        <name>UDP-N-acetyl-alpha-D-glucosamine</name>
        <dbReference type="ChEBI" id="CHEBI:57705"/>
    </ligand>
</feature>
<dbReference type="InterPro" id="IPR005882">
    <property type="entry name" value="Bifunctional_GlmU"/>
</dbReference>
<feature type="region of interest" description="Disordered" evidence="19">
    <location>
        <begin position="463"/>
        <end position="490"/>
    </location>
</feature>
<feature type="binding site" evidence="18">
    <location>
        <position position="360"/>
    </location>
    <ligand>
        <name>UDP-N-acetyl-alpha-D-glucosamine</name>
        <dbReference type="ChEBI" id="CHEBI:57705"/>
    </ligand>
</feature>
<feature type="binding site" evidence="18">
    <location>
        <position position="386"/>
    </location>
    <ligand>
        <name>UDP-N-acetyl-alpha-D-glucosamine</name>
        <dbReference type="ChEBI" id="CHEBI:57705"/>
    </ligand>
</feature>
<dbReference type="RefSeq" id="WP_263798301.1">
    <property type="nucleotide sequence ID" value="NZ_AP027141.1"/>
</dbReference>
<dbReference type="Pfam" id="PF00132">
    <property type="entry name" value="Hexapep"/>
    <property type="match status" value="1"/>
</dbReference>
<evidence type="ECO:0000256" key="4">
    <source>
        <dbReference type="ARBA" id="ARBA00022490"/>
    </source>
</evidence>
<feature type="binding site" evidence="18">
    <location>
        <position position="342"/>
    </location>
    <ligand>
        <name>UDP-N-acetyl-alpha-D-glucosamine</name>
        <dbReference type="ChEBI" id="CHEBI:57705"/>
    </ligand>
</feature>
<keyword evidence="13 18" id="KW-0012">Acyltransferase</keyword>
<evidence type="ECO:0000256" key="3">
    <source>
        <dbReference type="ARBA" id="ARBA00007947"/>
    </source>
</evidence>
<evidence type="ECO:0000256" key="13">
    <source>
        <dbReference type="ARBA" id="ARBA00023315"/>
    </source>
</evidence>
<accession>A0ABM8DZL7</accession>
<comment type="pathway">
    <text evidence="18">Nucleotide-sugar biosynthesis; UDP-N-acetyl-alpha-D-glucosamine biosynthesis; UDP-N-acetyl-alpha-D-glucosamine from N-acetyl-alpha-D-glucosamine 1-phosphate: step 1/1.</text>
</comment>
<proteinExistence type="inferred from homology"/>
<feature type="binding site" evidence="18">
    <location>
        <position position="164"/>
    </location>
    <ligand>
        <name>UDP-N-acetyl-alpha-D-glucosamine</name>
        <dbReference type="ChEBI" id="CHEBI:57705"/>
    </ligand>
</feature>
<evidence type="ECO:0000256" key="8">
    <source>
        <dbReference type="ARBA" id="ARBA00022737"/>
    </source>
</evidence>
<dbReference type="CDD" id="cd03353">
    <property type="entry name" value="LbH_GlmU_C"/>
    <property type="match status" value="1"/>
</dbReference>
<dbReference type="Pfam" id="PF12804">
    <property type="entry name" value="NTP_transf_3"/>
    <property type="match status" value="1"/>
</dbReference>
<sequence length="490" mass="50578">MTENTADPSLAVIILAAGQGTRMKSSVPKVLHRIGGRPLVGHVLDTARDLAPAHVLVVVRHERDQVAEAVMGVSPGIVVVDQDDVPGTGRAVEVALAALPDYSGDVLVLSGDVPLLDADTLSGLIRAHRAGGTAVTLLSAVLEDATGYGRVIRDEAGDVDRIVEQKDATDDEAAVTEINAGVYVFQAEPLRAQLAQVGTANAQGEKYLTDVIGLLRAQALGVAASVVRDVALTLGVNDRAQLAEAARLLNARTVRRWQLAGASILDPATTWIDVTATLAPDVTVLPNTHILRASTVAEGAIIGPDTSLVDCEVGEGATVRRTDATLAVIGAGATVGPFAYLRPGTVLAADGKIGTFVETKNSSIGRGSKVPHLSYIGDTTIGEHVNLGAGAITANYDDLAKHRTEIGDEVHTGSHNVFVAPVRIGDGAKTGAGAVIRKDVPPGALALSVAPQRNVEGWVEKNRPGTGAAEAVVKARSAQKADDGSQEEDG</sequence>
<dbReference type="SUPFAM" id="SSF53448">
    <property type="entry name" value="Nucleotide-diphospho-sugar transferases"/>
    <property type="match status" value="1"/>
</dbReference>
<evidence type="ECO:0000256" key="15">
    <source>
        <dbReference type="ARBA" id="ARBA00048247"/>
    </source>
</evidence>
<feature type="binding site" evidence="18">
    <location>
        <position position="29"/>
    </location>
    <ligand>
        <name>UDP-N-acetyl-alpha-D-glucosamine</name>
        <dbReference type="ChEBI" id="CHEBI:57705"/>
    </ligand>
</feature>
<keyword evidence="10 18" id="KW-0133">Cell shape</keyword>
<dbReference type="InterPro" id="IPR025877">
    <property type="entry name" value="MobA-like_NTP_Trfase"/>
</dbReference>
<dbReference type="PANTHER" id="PTHR43584:SF3">
    <property type="entry name" value="BIFUNCTIONAL PROTEIN GLMU"/>
    <property type="match status" value="1"/>
</dbReference>
<evidence type="ECO:0000256" key="10">
    <source>
        <dbReference type="ARBA" id="ARBA00022960"/>
    </source>
</evidence>
<evidence type="ECO:0000256" key="12">
    <source>
        <dbReference type="ARBA" id="ARBA00023268"/>
    </source>
</evidence>
<evidence type="ECO:0000256" key="2">
    <source>
        <dbReference type="ARBA" id="ARBA00007707"/>
    </source>
</evidence>
<evidence type="ECO:0000256" key="9">
    <source>
        <dbReference type="ARBA" id="ARBA00022842"/>
    </source>
</evidence>
<dbReference type="InterPro" id="IPR029044">
    <property type="entry name" value="Nucleotide-diphossugar_trans"/>
</dbReference>
<comment type="similarity">
    <text evidence="2 18">In the C-terminal section; belongs to the transferase hexapeptide repeat family.</text>
</comment>
<evidence type="ECO:0000256" key="6">
    <source>
        <dbReference type="ARBA" id="ARBA00022695"/>
    </source>
</evidence>
<dbReference type="CDD" id="cd02540">
    <property type="entry name" value="GT2_GlmU_N_bac"/>
    <property type="match status" value="1"/>
</dbReference>
<dbReference type="Gene3D" id="2.160.10.10">
    <property type="entry name" value="Hexapeptide repeat proteins"/>
    <property type="match status" value="1"/>
</dbReference>
<keyword evidence="4 18" id="KW-0963">Cytoplasm</keyword>
<keyword evidence="11 18" id="KW-0573">Peptidoglycan synthesis</keyword>
<reference evidence="21 22" key="1">
    <citation type="submission" date="2022-12" db="EMBL/GenBank/DDBJ databases">
        <title>Microbacterium terricola strain KV-448 chromosome, complete genome.</title>
        <authorList>
            <person name="Oshima T."/>
            <person name="Moriya T."/>
            <person name="Bessho Y."/>
        </authorList>
    </citation>
    <scope>NUCLEOTIDE SEQUENCE [LARGE SCALE GENOMIC DNA]</scope>
    <source>
        <strain evidence="21 22">KV-448</strain>
    </source>
</reference>
<evidence type="ECO:0000313" key="21">
    <source>
        <dbReference type="EMBL" id="BDV31118.1"/>
    </source>
</evidence>
<protein>
    <recommendedName>
        <fullName evidence="18">Bifunctional protein GlmU</fullName>
    </recommendedName>
    <domain>
        <recommendedName>
            <fullName evidence="18">UDP-N-acetylglucosamine pyrophosphorylase</fullName>
            <ecNumber evidence="18">2.7.7.23</ecNumber>
        </recommendedName>
        <alternativeName>
            <fullName evidence="18">N-acetylglucosamine-1-phosphate uridyltransferase</fullName>
        </alternativeName>
    </domain>
    <domain>
        <recommendedName>
            <fullName evidence="18">Glucosamine-1-phosphate N-acetyltransferase</fullName>
            <ecNumber evidence="18">2.3.1.157</ecNumber>
        </recommendedName>
    </domain>
</protein>
<dbReference type="Gene3D" id="3.90.550.10">
    <property type="entry name" value="Spore Coat Polysaccharide Biosynthesis Protein SpsA, Chain A"/>
    <property type="match status" value="1"/>
</dbReference>
<feature type="region of interest" description="Pyrophosphorylase" evidence="18">
    <location>
        <begin position="1"/>
        <end position="239"/>
    </location>
</feature>
<keyword evidence="9 18" id="KW-0460">Magnesium</keyword>
<keyword evidence="22" id="KW-1185">Reference proteome</keyword>
<feature type="domain" description="MobA-like NTP transferase" evidence="20">
    <location>
        <begin position="12"/>
        <end position="137"/>
    </location>
</feature>
<comment type="similarity">
    <text evidence="3 18">In the N-terminal section; belongs to the N-acetylglucosamine-1-phosphate uridyltransferase family.</text>
</comment>
<dbReference type="InterPro" id="IPR038009">
    <property type="entry name" value="GlmU_C_LbH"/>
</dbReference>
<dbReference type="InterPro" id="IPR050065">
    <property type="entry name" value="GlmU-like"/>
</dbReference>
<dbReference type="EC" id="2.7.7.23" evidence="18"/>
<feature type="binding site" evidence="18">
    <location>
        <position position="112"/>
    </location>
    <ligand>
        <name>Mg(2+)</name>
        <dbReference type="ChEBI" id="CHEBI:18420"/>
    </ligand>
</feature>
<feature type="region of interest" description="Linker" evidence="18">
    <location>
        <begin position="240"/>
        <end position="260"/>
    </location>
</feature>
<feature type="binding site" evidence="18">
    <location>
        <begin position="15"/>
        <end position="18"/>
    </location>
    <ligand>
        <name>UDP-N-acetyl-alpha-D-glucosamine</name>
        <dbReference type="ChEBI" id="CHEBI:57705"/>
    </ligand>
</feature>
<comment type="caution">
    <text evidence="18">Lacks conserved residue(s) required for the propagation of feature annotation.</text>
</comment>
<dbReference type="PANTHER" id="PTHR43584">
    <property type="entry name" value="NUCLEOTIDYL TRANSFERASE"/>
    <property type="match status" value="1"/>
</dbReference>
<feature type="binding site" evidence="18">
    <location>
        <begin position="87"/>
        <end position="88"/>
    </location>
    <ligand>
        <name>UDP-N-acetyl-alpha-D-glucosamine</name>
        <dbReference type="ChEBI" id="CHEBI:57705"/>
    </ligand>
</feature>
<keyword evidence="12 18" id="KW-0511">Multifunctional enzyme</keyword>
<comment type="pathway">
    <text evidence="18">Nucleotide-sugar biosynthesis; UDP-N-acetyl-alpha-D-glucosamine biosynthesis; N-acetyl-alpha-D-glucosamine 1-phosphate from alpha-D-glucosamine 6-phosphate (route II): step 2/2.</text>
</comment>
<dbReference type="HAMAP" id="MF_01631">
    <property type="entry name" value="GlmU"/>
    <property type="match status" value="1"/>
</dbReference>
<name>A0ABM8DZL7_9MICO</name>
<feature type="binding site" evidence="18">
    <location>
        <position position="432"/>
    </location>
    <ligand>
        <name>acetyl-CoA</name>
        <dbReference type="ChEBI" id="CHEBI:57288"/>
    </ligand>
</feature>
<comment type="function">
    <text evidence="17 18">Catalyzes the last two sequential reactions in the de novo biosynthetic pathway for UDP-N-acetylglucosamine (UDP-GlcNAc). The C-terminal domain catalyzes the transfer of acetyl group from acetyl coenzyme A to glucosamine-1-phosphate (GlcN-1-P) to produce N-acetylglucosamine-1-phosphate (GlcNAc-1-P), which is converted into UDP-GlcNAc by the transfer of uridine 5-monophosphate (from uridine 5-triphosphate), a reaction catalyzed by the N-terminal domain.</text>
</comment>
<evidence type="ECO:0000256" key="7">
    <source>
        <dbReference type="ARBA" id="ARBA00022723"/>
    </source>
</evidence>
<dbReference type="NCBIfam" id="TIGR01173">
    <property type="entry name" value="glmU"/>
    <property type="match status" value="1"/>
</dbReference>
<dbReference type="EMBL" id="AP027141">
    <property type="protein sequence ID" value="BDV31118.1"/>
    <property type="molecule type" value="Genomic_DNA"/>
</dbReference>
<keyword evidence="14 18" id="KW-0961">Cell wall biogenesis/degradation</keyword>